<dbReference type="PANTHER" id="PTHR43792">
    <property type="entry name" value="GNAT FAMILY, PUTATIVE (AFU_ORTHOLOGUE AFUA_3G00765)-RELATED-RELATED"/>
    <property type="match status" value="1"/>
</dbReference>
<dbReference type="Pfam" id="PF13302">
    <property type="entry name" value="Acetyltransf_3"/>
    <property type="match status" value="1"/>
</dbReference>
<dbReference type="Gene3D" id="3.40.630.30">
    <property type="match status" value="1"/>
</dbReference>
<proteinExistence type="predicted"/>
<dbReference type="RefSeq" id="WP_060822535.1">
    <property type="nucleotide sequence ID" value="NZ_LNJQ01000004.1"/>
</dbReference>
<dbReference type="PANTHER" id="PTHR43792:SF1">
    <property type="entry name" value="N-ACETYLTRANSFERASE DOMAIN-CONTAINING PROTEIN"/>
    <property type="match status" value="1"/>
</dbReference>
<feature type="domain" description="N-acetyltransferase" evidence="1">
    <location>
        <begin position="12"/>
        <end position="174"/>
    </location>
</feature>
<dbReference type="Proteomes" id="UP000070255">
    <property type="component" value="Unassembled WGS sequence"/>
</dbReference>
<comment type="caution">
    <text evidence="2">The sequence shown here is derived from an EMBL/GenBank/DDBJ whole genome shotgun (WGS) entry which is preliminary data.</text>
</comment>
<protein>
    <submittedName>
        <fullName evidence="2">GCN5 family acetyltransferase</fullName>
    </submittedName>
</protein>
<accession>A0ABR5T204</accession>
<name>A0ABR5T204_9BURK</name>
<dbReference type="EMBL" id="LNJQ01000004">
    <property type="protein sequence ID" value="KWZ37265.1"/>
    <property type="molecule type" value="Genomic_DNA"/>
</dbReference>
<reference evidence="2 3" key="1">
    <citation type="submission" date="2015-11" db="EMBL/GenBank/DDBJ databases">
        <authorList>
            <person name="Sahl J."/>
            <person name="Wagner D."/>
            <person name="Keim P."/>
        </authorList>
    </citation>
    <scope>NUCLEOTIDE SEQUENCE [LARGE SCALE GENOMIC DNA]</scope>
    <source>
        <strain evidence="2 3">BDU18</strain>
    </source>
</reference>
<dbReference type="PROSITE" id="PS51186">
    <property type="entry name" value="GNAT"/>
    <property type="match status" value="1"/>
</dbReference>
<evidence type="ECO:0000259" key="1">
    <source>
        <dbReference type="PROSITE" id="PS51186"/>
    </source>
</evidence>
<dbReference type="SUPFAM" id="SSF55729">
    <property type="entry name" value="Acyl-CoA N-acyltransferases (Nat)"/>
    <property type="match status" value="1"/>
</dbReference>
<gene>
    <name evidence="2" type="ORF">WS72_19880</name>
</gene>
<dbReference type="InterPro" id="IPR000182">
    <property type="entry name" value="GNAT_dom"/>
</dbReference>
<sequence>MSQPANIETNRLILRRWRDDDARAWAALNSDAEVIAWLGRRAPMTLADARDDIGRFDAHFDAHGFGPWAVETRTDGALIGLCGLRRVLEGGHPMAPCVEIAWRQARLAWGRGYMTEAARAALADAFGDHRLAEAFAWAAATNLRSQRVMTRIGMQRAAARDFDHPALPEGHSLRRHVVYCIRRETSHA</sequence>
<organism evidence="2 3">
    <name type="scientific">Burkholderia savannae</name>
    <dbReference type="NCBI Taxonomy" id="1637837"/>
    <lineage>
        <taxon>Bacteria</taxon>
        <taxon>Pseudomonadati</taxon>
        <taxon>Pseudomonadota</taxon>
        <taxon>Betaproteobacteria</taxon>
        <taxon>Burkholderiales</taxon>
        <taxon>Burkholderiaceae</taxon>
        <taxon>Burkholderia</taxon>
        <taxon>pseudomallei group</taxon>
    </lineage>
</organism>
<dbReference type="InterPro" id="IPR016181">
    <property type="entry name" value="Acyl_CoA_acyltransferase"/>
</dbReference>
<evidence type="ECO:0000313" key="2">
    <source>
        <dbReference type="EMBL" id="KWZ37265.1"/>
    </source>
</evidence>
<dbReference type="InterPro" id="IPR051531">
    <property type="entry name" value="N-acetyltransferase"/>
</dbReference>
<evidence type="ECO:0000313" key="3">
    <source>
        <dbReference type="Proteomes" id="UP000070255"/>
    </source>
</evidence>
<keyword evidence="3" id="KW-1185">Reference proteome</keyword>